<feature type="compositionally biased region" description="Polar residues" evidence="1">
    <location>
        <begin position="195"/>
        <end position="209"/>
    </location>
</feature>
<dbReference type="EMBL" id="CP072384">
    <property type="protein sequence ID" value="QUC07993.1"/>
    <property type="molecule type" value="Genomic_DNA"/>
</dbReference>
<accession>A0ABX7Y5H5</accession>
<feature type="compositionally biased region" description="Low complexity" evidence="1">
    <location>
        <begin position="164"/>
        <end position="175"/>
    </location>
</feature>
<name>A0ABX7Y5H5_9ACTN</name>
<feature type="compositionally biased region" description="Basic residues" evidence="1">
    <location>
        <begin position="219"/>
        <end position="232"/>
    </location>
</feature>
<reference evidence="2 3" key="1">
    <citation type="submission" date="2021-03" db="EMBL/GenBank/DDBJ databases">
        <title>Human Oral Microbial Genomes.</title>
        <authorList>
            <person name="Johnston C.D."/>
            <person name="Chen T."/>
            <person name="Dewhirst F.E."/>
        </authorList>
    </citation>
    <scope>NUCLEOTIDE SEQUENCE [LARGE SCALE GENOMIC DNA]</scope>
    <source>
        <strain evidence="2 3">DSMZ 100122</strain>
    </source>
</reference>
<keyword evidence="3" id="KW-1185">Reference proteome</keyword>
<protein>
    <submittedName>
        <fullName evidence="2">Uncharacterized protein</fullName>
    </submittedName>
</protein>
<organism evidence="2 3">
    <name type="scientific">Arachnia rubra</name>
    <dbReference type="NCBI Taxonomy" id="1547448"/>
    <lineage>
        <taxon>Bacteria</taxon>
        <taxon>Bacillati</taxon>
        <taxon>Actinomycetota</taxon>
        <taxon>Actinomycetes</taxon>
        <taxon>Propionibacteriales</taxon>
        <taxon>Propionibacteriaceae</taxon>
        <taxon>Arachnia</taxon>
    </lineage>
</organism>
<proteinExistence type="predicted"/>
<evidence type="ECO:0000313" key="2">
    <source>
        <dbReference type="EMBL" id="QUC07993.1"/>
    </source>
</evidence>
<feature type="region of interest" description="Disordered" evidence="1">
    <location>
        <begin position="148"/>
        <end position="260"/>
    </location>
</feature>
<evidence type="ECO:0000313" key="3">
    <source>
        <dbReference type="Proteomes" id="UP000678513"/>
    </source>
</evidence>
<feature type="compositionally biased region" description="Basic and acidic residues" evidence="1">
    <location>
        <begin position="241"/>
        <end position="250"/>
    </location>
</feature>
<dbReference type="Proteomes" id="UP000678513">
    <property type="component" value="Chromosome"/>
</dbReference>
<gene>
    <name evidence="2" type="ORF">J5A65_13940</name>
</gene>
<sequence>MKPTLRPGRNTVYAEGLNRLRAARRLSPQITGLRVCGHPRVPLAASVWEFGLPHGRLTFMLTVEHYCGFSGEGALLTKLAADGRVGFDLYEQAYFHRELPSDAGCAERYNPRLRNAKHLVSTGVVRSFAGHPGVFRVKATTASTSCAPIRPAASAPGGAATRVPAASANTSSPPSWRATMTDVSRPTPPGCHGASTPSARSSPPGSGNRPTPAAGGPNRRGKTQPARRHRTGRPQEQLEVGESRAEDHRCKPIVMAHESG</sequence>
<dbReference type="RefSeq" id="WP_212323374.1">
    <property type="nucleotide sequence ID" value="NZ_AP024463.1"/>
</dbReference>
<evidence type="ECO:0000256" key="1">
    <source>
        <dbReference type="SAM" id="MobiDB-lite"/>
    </source>
</evidence>